<evidence type="ECO:0000256" key="1">
    <source>
        <dbReference type="SAM" id="MobiDB-lite"/>
    </source>
</evidence>
<dbReference type="Proteomes" id="UP000800094">
    <property type="component" value="Unassembled WGS sequence"/>
</dbReference>
<sequence>MPGDSASQGSKDNSKATDIEAQAQYEHRPSVDSMDSISKAKASASSSPPKSSMRAALSKAAHRLSPSHSRSSSKDAAVLAGSEEEFESMKKQEVEAQKRQEEYAKYGLGAKGFGKGSMQMNG</sequence>
<feature type="compositionally biased region" description="Low complexity" evidence="1">
    <location>
        <begin position="39"/>
        <end position="52"/>
    </location>
</feature>
<organism evidence="2 3">
    <name type="scientific">Trematosphaeria pertusa</name>
    <dbReference type="NCBI Taxonomy" id="390896"/>
    <lineage>
        <taxon>Eukaryota</taxon>
        <taxon>Fungi</taxon>
        <taxon>Dikarya</taxon>
        <taxon>Ascomycota</taxon>
        <taxon>Pezizomycotina</taxon>
        <taxon>Dothideomycetes</taxon>
        <taxon>Pleosporomycetidae</taxon>
        <taxon>Pleosporales</taxon>
        <taxon>Massarineae</taxon>
        <taxon>Trematosphaeriaceae</taxon>
        <taxon>Trematosphaeria</taxon>
    </lineage>
</organism>
<feature type="region of interest" description="Disordered" evidence="1">
    <location>
        <begin position="1"/>
        <end position="84"/>
    </location>
</feature>
<name>A0A6A6ITD4_9PLEO</name>
<proteinExistence type="predicted"/>
<protein>
    <submittedName>
        <fullName evidence="2">Uncharacterized protein</fullName>
    </submittedName>
</protein>
<dbReference type="RefSeq" id="XP_033688116.1">
    <property type="nucleotide sequence ID" value="XM_033828077.1"/>
</dbReference>
<keyword evidence="3" id="KW-1185">Reference proteome</keyword>
<dbReference type="EMBL" id="ML987191">
    <property type="protein sequence ID" value="KAF2253112.1"/>
    <property type="molecule type" value="Genomic_DNA"/>
</dbReference>
<evidence type="ECO:0000313" key="2">
    <source>
        <dbReference type="EMBL" id="KAF2253112.1"/>
    </source>
</evidence>
<feature type="compositionally biased region" description="Polar residues" evidence="1">
    <location>
        <begin position="1"/>
        <end position="11"/>
    </location>
</feature>
<accession>A0A6A6ITD4</accession>
<reference evidence="2" key="1">
    <citation type="journal article" date="2020" name="Stud. Mycol.">
        <title>101 Dothideomycetes genomes: a test case for predicting lifestyles and emergence of pathogens.</title>
        <authorList>
            <person name="Haridas S."/>
            <person name="Albert R."/>
            <person name="Binder M."/>
            <person name="Bloem J."/>
            <person name="Labutti K."/>
            <person name="Salamov A."/>
            <person name="Andreopoulos B."/>
            <person name="Baker S."/>
            <person name="Barry K."/>
            <person name="Bills G."/>
            <person name="Bluhm B."/>
            <person name="Cannon C."/>
            <person name="Castanera R."/>
            <person name="Culley D."/>
            <person name="Daum C."/>
            <person name="Ezra D."/>
            <person name="Gonzalez J."/>
            <person name="Henrissat B."/>
            <person name="Kuo A."/>
            <person name="Liang C."/>
            <person name="Lipzen A."/>
            <person name="Lutzoni F."/>
            <person name="Magnuson J."/>
            <person name="Mondo S."/>
            <person name="Nolan M."/>
            <person name="Ohm R."/>
            <person name="Pangilinan J."/>
            <person name="Park H.-J."/>
            <person name="Ramirez L."/>
            <person name="Alfaro M."/>
            <person name="Sun H."/>
            <person name="Tritt A."/>
            <person name="Yoshinaga Y."/>
            <person name="Zwiers L.-H."/>
            <person name="Turgeon B."/>
            <person name="Goodwin S."/>
            <person name="Spatafora J."/>
            <person name="Crous P."/>
            <person name="Grigoriev I."/>
        </authorList>
    </citation>
    <scope>NUCLEOTIDE SEQUENCE</scope>
    <source>
        <strain evidence="2">CBS 122368</strain>
    </source>
</reference>
<gene>
    <name evidence="2" type="ORF">BU26DRAFT_515485</name>
</gene>
<evidence type="ECO:0000313" key="3">
    <source>
        <dbReference type="Proteomes" id="UP000800094"/>
    </source>
</evidence>
<dbReference type="AlphaFoldDB" id="A0A6A6ITD4"/>
<dbReference type="OrthoDB" id="10626022at2759"/>
<dbReference type="GeneID" id="54581407"/>